<proteinExistence type="predicted"/>
<evidence type="ECO:0000256" key="1">
    <source>
        <dbReference type="SAM" id="Coils"/>
    </source>
</evidence>
<feature type="coiled-coil region" evidence="1">
    <location>
        <begin position="48"/>
        <end position="75"/>
    </location>
</feature>
<dbReference type="Proteomes" id="UP000234639">
    <property type="component" value="Unassembled WGS sequence"/>
</dbReference>
<dbReference type="GO" id="GO:0003824">
    <property type="term" value="F:catalytic activity"/>
    <property type="evidence" value="ECO:0007669"/>
    <property type="project" value="InterPro"/>
</dbReference>
<feature type="domain" description="Endonuclease/exonuclease/phosphatase" evidence="2">
    <location>
        <begin position="22"/>
        <end position="260"/>
    </location>
</feature>
<dbReference type="InterPro" id="IPR005135">
    <property type="entry name" value="Endo/exonuclease/phosphatase"/>
</dbReference>
<evidence type="ECO:0000313" key="3">
    <source>
        <dbReference type="EMBL" id="PKZ29791.1"/>
    </source>
</evidence>
<dbReference type="PANTHER" id="PTHR14859:SF15">
    <property type="entry name" value="ENDONUCLEASE_EXONUCLEASE_PHOSPHATASE DOMAIN-CONTAINING PROTEIN"/>
    <property type="match status" value="1"/>
</dbReference>
<dbReference type="SUPFAM" id="SSF56219">
    <property type="entry name" value="DNase I-like"/>
    <property type="match status" value="1"/>
</dbReference>
<dbReference type="GO" id="GO:0006506">
    <property type="term" value="P:GPI anchor biosynthetic process"/>
    <property type="evidence" value="ECO:0007669"/>
    <property type="project" value="TreeGrafter"/>
</dbReference>
<dbReference type="RefSeq" id="WP_101636800.1">
    <property type="nucleotide sequence ID" value="NZ_PKHU01000002.1"/>
</dbReference>
<reference evidence="3 4" key="1">
    <citation type="submission" date="2017-12" db="EMBL/GenBank/DDBJ databases">
        <title>Phylogenetic diversity of female urinary microbiome.</title>
        <authorList>
            <person name="Thomas-White K."/>
            <person name="Wolfe A.J."/>
        </authorList>
    </citation>
    <scope>NUCLEOTIDE SEQUENCE [LARGE SCALE GENOMIC DNA]</scope>
    <source>
        <strain evidence="3 4">UMB0112</strain>
    </source>
</reference>
<organism evidence="3 4">
    <name type="scientific">Campylobacter ureolyticus</name>
    <dbReference type="NCBI Taxonomy" id="827"/>
    <lineage>
        <taxon>Bacteria</taxon>
        <taxon>Pseudomonadati</taxon>
        <taxon>Campylobacterota</taxon>
        <taxon>Epsilonproteobacteria</taxon>
        <taxon>Campylobacterales</taxon>
        <taxon>Campylobacteraceae</taxon>
        <taxon>Campylobacter</taxon>
    </lineage>
</organism>
<comment type="caution">
    <text evidence="3">The sequence shown here is derived from an EMBL/GenBank/DDBJ whole genome shotgun (WGS) entry which is preliminary data.</text>
</comment>
<gene>
    <name evidence="3" type="ORF">CYJ41_02555</name>
</gene>
<sequence length="438" mass="50586">MRLFLTLIFSFYFLVAGELKIATFNVENLFDATIQGTEYSDFKTNWNNAKFRAKLKNISNVIKDLNADIIALQEIENKGVLNELAKESGYKYILFSKDLKAPVGVGIMSKIPFYDTTIKKITEVKTRDILKADFLFEGQKFSVFTTHLLTFKNGDYKRKINAKALENFTKNTKNAIVLGDFNTEFKPNSLVAEISKNNNLVNLWSTFFSKKSSHISGRAIDHILLSKSFFKDSNLIYKKNSFNVFNNSKYFNKNLNVSDHYPLFFTIVANSKYKTPNFISDVKKIDDFYEKDDVLFPLTLKNLAVVYKDKFGFSLADENKRGVYFFSRKNNIELYDLAEVKIYSTNYHNGNFQIDKFEIKKLGKVRNLTDFMLDNPINSRHGDVLKSINGDVFNGYINTKFGKFKIHSFNKKINNGKNQTFENVFVTNFKGSKELIVK</sequence>
<dbReference type="EMBL" id="PKHU01000002">
    <property type="protein sequence ID" value="PKZ29791.1"/>
    <property type="molecule type" value="Genomic_DNA"/>
</dbReference>
<dbReference type="Pfam" id="PF03372">
    <property type="entry name" value="Exo_endo_phos"/>
    <property type="match status" value="1"/>
</dbReference>
<accession>A0A2I1NBQ7</accession>
<dbReference type="Gene3D" id="3.60.10.10">
    <property type="entry name" value="Endonuclease/exonuclease/phosphatase"/>
    <property type="match status" value="1"/>
</dbReference>
<dbReference type="AlphaFoldDB" id="A0A2I1NBQ7"/>
<dbReference type="PANTHER" id="PTHR14859">
    <property type="entry name" value="CALCOFLUOR WHITE HYPERSENSITIVE PROTEIN PRECURSOR"/>
    <property type="match status" value="1"/>
</dbReference>
<dbReference type="InterPro" id="IPR051916">
    <property type="entry name" value="GPI-anchor_lipid_remodeler"/>
</dbReference>
<protein>
    <recommendedName>
        <fullName evidence="2">Endonuclease/exonuclease/phosphatase domain-containing protein</fullName>
    </recommendedName>
</protein>
<name>A0A2I1NBQ7_9BACT</name>
<evidence type="ECO:0000313" key="4">
    <source>
        <dbReference type="Proteomes" id="UP000234639"/>
    </source>
</evidence>
<evidence type="ECO:0000259" key="2">
    <source>
        <dbReference type="Pfam" id="PF03372"/>
    </source>
</evidence>
<keyword evidence="1" id="KW-0175">Coiled coil</keyword>
<dbReference type="GO" id="GO:0016020">
    <property type="term" value="C:membrane"/>
    <property type="evidence" value="ECO:0007669"/>
    <property type="project" value="GOC"/>
</dbReference>
<dbReference type="InterPro" id="IPR036691">
    <property type="entry name" value="Endo/exonu/phosph_ase_sf"/>
</dbReference>